<evidence type="ECO:0000313" key="1">
    <source>
        <dbReference type="EMBL" id="MDT2600384.1"/>
    </source>
</evidence>
<keyword evidence="2" id="KW-1185">Reference proteome</keyword>
<comment type="caution">
    <text evidence="1">The sequence shown here is derived from an EMBL/GenBank/DDBJ whole genome shotgun (WGS) entry which is preliminary data.</text>
</comment>
<proteinExistence type="predicted"/>
<accession>A0ABU3EZS5</accession>
<evidence type="ECO:0000313" key="2">
    <source>
        <dbReference type="Proteomes" id="UP001252875"/>
    </source>
</evidence>
<protein>
    <recommendedName>
        <fullName evidence="3">DUF2969 domain-containing protein</fullName>
    </recommendedName>
</protein>
<dbReference type="RefSeq" id="WP_311822654.1">
    <property type="nucleotide sequence ID" value="NZ_JARPYF010000006.1"/>
</dbReference>
<gene>
    <name evidence="1" type="ORF">P7D85_11410</name>
</gene>
<reference evidence="1 2" key="1">
    <citation type="submission" date="2023-03" db="EMBL/GenBank/DDBJ databases">
        <authorList>
            <person name="Shen W."/>
            <person name="Cai J."/>
        </authorList>
    </citation>
    <scope>NUCLEOTIDE SEQUENCE [LARGE SCALE GENOMIC DNA]</scope>
    <source>
        <strain evidence="1 2">D6-4</strain>
    </source>
</reference>
<name>A0ABU3EZS5_9ENTE</name>
<sequence>MVEFVTIGKKYKTDQGQIVEVTTGEVLNGQIEFLDYLNAPRLTLVECAVEDGGYIYALNTQLEELE</sequence>
<organism evidence="1 2">
    <name type="scientific">Enterococcus hulanensis</name>
    <dbReference type="NCBI Taxonomy" id="2559929"/>
    <lineage>
        <taxon>Bacteria</taxon>
        <taxon>Bacillati</taxon>
        <taxon>Bacillota</taxon>
        <taxon>Bacilli</taxon>
        <taxon>Lactobacillales</taxon>
        <taxon>Enterococcaceae</taxon>
        <taxon>Enterococcus</taxon>
    </lineage>
</organism>
<dbReference type="Proteomes" id="UP001252875">
    <property type="component" value="Unassembled WGS sequence"/>
</dbReference>
<dbReference type="EMBL" id="JARPYI010000006">
    <property type="protein sequence ID" value="MDT2600384.1"/>
    <property type="molecule type" value="Genomic_DNA"/>
</dbReference>
<evidence type="ECO:0008006" key="3">
    <source>
        <dbReference type="Google" id="ProtNLM"/>
    </source>
</evidence>